<gene>
    <name evidence="2" type="ORF">TPAB3V08_LOCUS14738</name>
</gene>
<evidence type="ECO:0000313" key="3">
    <source>
        <dbReference type="Proteomes" id="UP001153148"/>
    </source>
</evidence>
<protein>
    <submittedName>
        <fullName evidence="2">Uncharacterized protein</fullName>
    </submittedName>
</protein>
<accession>A0ABN7PK37</accession>
<keyword evidence="3" id="KW-1185">Reference proteome</keyword>
<organism evidence="2 3">
    <name type="scientific">Timema podura</name>
    <name type="common">Walking stick</name>
    <dbReference type="NCBI Taxonomy" id="61482"/>
    <lineage>
        <taxon>Eukaryota</taxon>
        <taxon>Metazoa</taxon>
        <taxon>Ecdysozoa</taxon>
        <taxon>Arthropoda</taxon>
        <taxon>Hexapoda</taxon>
        <taxon>Insecta</taxon>
        <taxon>Pterygota</taxon>
        <taxon>Neoptera</taxon>
        <taxon>Polyneoptera</taxon>
        <taxon>Phasmatodea</taxon>
        <taxon>Timematodea</taxon>
        <taxon>Timematoidea</taxon>
        <taxon>Timematidae</taxon>
        <taxon>Timema</taxon>
    </lineage>
</organism>
<comment type="caution">
    <text evidence="2">The sequence shown here is derived from an EMBL/GenBank/DDBJ whole genome shotgun (WGS) entry which is preliminary data.</text>
</comment>
<sequence>MTNQLLNMKRTIEMMMKMMKKNYQQNLKTRPMIAPAQHNQILQTIVSGNLQRVTLKEHFDAALAHKPSLSNFTFAEAPGTSAQKMLQTTRTRHSLKRRRKKKRKLK</sequence>
<proteinExistence type="predicted"/>
<name>A0ABN7PK37_TIMPD</name>
<dbReference type="Proteomes" id="UP001153148">
    <property type="component" value="Unassembled WGS sequence"/>
</dbReference>
<dbReference type="EMBL" id="CAJPIN010075263">
    <property type="protein sequence ID" value="CAG2067795.1"/>
    <property type="molecule type" value="Genomic_DNA"/>
</dbReference>
<evidence type="ECO:0000256" key="1">
    <source>
        <dbReference type="SAM" id="MobiDB-lite"/>
    </source>
</evidence>
<reference evidence="2" key="1">
    <citation type="submission" date="2021-03" db="EMBL/GenBank/DDBJ databases">
        <authorList>
            <person name="Tran Van P."/>
        </authorList>
    </citation>
    <scope>NUCLEOTIDE SEQUENCE</scope>
</reference>
<feature type="compositionally biased region" description="Basic residues" evidence="1">
    <location>
        <begin position="90"/>
        <end position="106"/>
    </location>
</feature>
<feature type="compositionally biased region" description="Polar residues" evidence="1">
    <location>
        <begin position="80"/>
        <end position="89"/>
    </location>
</feature>
<feature type="region of interest" description="Disordered" evidence="1">
    <location>
        <begin position="80"/>
        <end position="106"/>
    </location>
</feature>
<evidence type="ECO:0000313" key="2">
    <source>
        <dbReference type="EMBL" id="CAG2067795.1"/>
    </source>
</evidence>